<dbReference type="InterPro" id="IPR028098">
    <property type="entry name" value="Glyco_trans_4-like_N"/>
</dbReference>
<dbReference type="Proteomes" id="UP000705867">
    <property type="component" value="Unassembled WGS sequence"/>
</dbReference>
<evidence type="ECO:0000259" key="2">
    <source>
        <dbReference type="Pfam" id="PF13439"/>
    </source>
</evidence>
<organism evidence="3 4">
    <name type="scientific">Candidatus Nitrobium versatile</name>
    <dbReference type="NCBI Taxonomy" id="2884831"/>
    <lineage>
        <taxon>Bacteria</taxon>
        <taxon>Pseudomonadati</taxon>
        <taxon>Nitrospirota</taxon>
        <taxon>Nitrospiria</taxon>
        <taxon>Nitrospirales</taxon>
        <taxon>Nitrospiraceae</taxon>
        <taxon>Candidatus Nitrobium</taxon>
    </lineage>
</organism>
<dbReference type="EMBL" id="JAIOIV010000084">
    <property type="protein sequence ID" value="MBZ0156699.1"/>
    <property type="molecule type" value="Genomic_DNA"/>
</dbReference>
<dbReference type="AlphaFoldDB" id="A0A953JDJ0"/>
<evidence type="ECO:0000313" key="4">
    <source>
        <dbReference type="Proteomes" id="UP000705867"/>
    </source>
</evidence>
<dbReference type="Pfam" id="PF00534">
    <property type="entry name" value="Glycos_transf_1"/>
    <property type="match status" value="1"/>
</dbReference>
<dbReference type="Gene3D" id="3.40.50.2000">
    <property type="entry name" value="Glycogen Phosphorylase B"/>
    <property type="match status" value="2"/>
</dbReference>
<dbReference type="InterPro" id="IPR001296">
    <property type="entry name" value="Glyco_trans_1"/>
</dbReference>
<reference evidence="3" key="2">
    <citation type="submission" date="2021-08" db="EMBL/GenBank/DDBJ databases">
        <authorList>
            <person name="Dalcin Martins P."/>
        </authorList>
    </citation>
    <scope>NUCLEOTIDE SEQUENCE</scope>
    <source>
        <strain evidence="3">MAG_39</strain>
    </source>
</reference>
<protein>
    <submittedName>
        <fullName evidence="3">Glycosyltransferase</fullName>
        <ecNumber evidence="3">2.4.-.-</ecNumber>
    </submittedName>
</protein>
<dbReference type="SUPFAM" id="SSF53756">
    <property type="entry name" value="UDP-Glycosyltransferase/glycogen phosphorylase"/>
    <property type="match status" value="1"/>
</dbReference>
<sequence>MKEKLIVAHIIATNFFGGPEKQILEHARRLDPERFSLVLISFVERSLPNELLHKATRMTIPTREFYTGNPYNPRIIFDLASILRRDRIDLLCTHGYKSNIIGRISSHMAGIPEIAVSRGWTGENWKIKLYEELDRIFLRLADHVVAVSEGQREKILQLGIPPERVSVIHNGIHLSCPDPCPSVSLRQELKVDGGECLVMSAGRLSIEKNFGGLIDAAALLAKKEPALRFVVFGEGVLRETLEQKVREAGLQGMFFLPGFRRDFASILLEADIFVLPSFTEGLPNVVLEAYAQKKPVVATAVGGVPEVVRHGTDGFLVRPEETVRMAEYILTLARNPQLREEMGVRGYLHIKEYFNFEIQTRKYEDLYREVYETFHLHRHAGA</sequence>
<dbReference type="Pfam" id="PF13439">
    <property type="entry name" value="Glyco_transf_4"/>
    <property type="match status" value="1"/>
</dbReference>
<dbReference type="PANTHER" id="PTHR12526:SF638">
    <property type="entry name" value="SPORE COAT PROTEIN SA"/>
    <property type="match status" value="1"/>
</dbReference>
<dbReference type="GO" id="GO:0016757">
    <property type="term" value="F:glycosyltransferase activity"/>
    <property type="evidence" value="ECO:0007669"/>
    <property type="project" value="UniProtKB-KW"/>
</dbReference>
<evidence type="ECO:0000313" key="3">
    <source>
        <dbReference type="EMBL" id="MBZ0156699.1"/>
    </source>
</evidence>
<gene>
    <name evidence="3" type="ORF">K8I29_10895</name>
</gene>
<dbReference type="PANTHER" id="PTHR12526">
    <property type="entry name" value="GLYCOSYLTRANSFERASE"/>
    <property type="match status" value="1"/>
</dbReference>
<comment type="caution">
    <text evidence="3">The sequence shown here is derived from an EMBL/GenBank/DDBJ whole genome shotgun (WGS) entry which is preliminary data.</text>
</comment>
<name>A0A953JDJ0_9BACT</name>
<keyword evidence="3" id="KW-0328">Glycosyltransferase</keyword>
<feature type="domain" description="Glycosyl transferase family 1" evidence="1">
    <location>
        <begin position="186"/>
        <end position="347"/>
    </location>
</feature>
<accession>A0A953JDJ0</accession>
<feature type="domain" description="Glycosyltransferase subfamily 4-like N-terminal" evidence="2">
    <location>
        <begin position="16"/>
        <end position="174"/>
    </location>
</feature>
<evidence type="ECO:0000259" key="1">
    <source>
        <dbReference type="Pfam" id="PF00534"/>
    </source>
</evidence>
<proteinExistence type="predicted"/>
<reference evidence="3" key="1">
    <citation type="journal article" date="2021" name="bioRxiv">
        <title>Unraveling nitrogen, sulfur and carbon metabolic pathways and microbial community transcriptional responses to substrate deprivation and toxicity stresses in a bioreactor mimicking anoxic brackish coastal sediment conditions.</title>
        <authorList>
            <person name="Martins P.D."/>
            <person name="Echeveste M.J."/>
            <person name="Arshad A."/>
            <person name="Kurth J."/>
            <person name="Ouboter H."/>
            <person name="Jetten M.S.M."/>
            <person name="Welte C.U."/>
        </authorList>
    </citation>
    <scope>NUCLEOTIDE SEQUENCE</scope>
    <source>
        <strain evidence="3">MAG_39</strain>
    </source>
</reference>
<dbReference type="EC" id="2.4.-.-" evidence="3"/>
<keyword evidence="3" id="KW-0808">Transferase</keyword>